<evidence type="ECO:0000256" key="4">
    <source>
        <dbReference type="PIRNR" id="PIRNR000124"/>
    </source>
</evidence>
<dbReference type="InterPro" id="IPR001732">
    <property type="entry name" value="UDP-Glc/GDP-Man_DH_N"/>
</dbReference>
<dbReference type="NCBIfam" id="TIGR03026">
    <property type="entry name" value="NDP-sugDHase"/>
    <property type="match status" value="1"/>
</dbReference>
<name>A0A365L5L9_9BACL</name>
<dbReference type="SUPFAM" id="SSF48179">
    <property type="entry name" value="6-phosphogluconate dehydrogenase C-terminal domain-like"/>
    <property type="match status" value="1"/>
</dbReference>
<dbReference type="GO" id="GO:0016616">
    <property type="term" value="F:oxidoreductase activity, acting on the CH-OH group of donors, NAD or NADP as acceptor"/>
    <property type="evidence" value="ECO:0007669"/>
    <property type="project" value="InterPro"/>
</dbReference>
<organism evidence="6 7">
    <name type="scientific">Planococcus halotolerans</name>
    <dbReference type="NCBI Taxonomy" id="2233542"/>
    <lineage>
        <taxon>Bacteria</taxon>
        <taxon>Bacillati</taxon>
        <taxon>Bacillota</taxon>
        <taxon>Bacilli</taxon>
        <taxon>Bacillales</taxon>
        <taxon>Caryophanaceae</taxon>
        <taxon>Planococcus</taxon>
    </lineage>
</organism>
<comment type="similarity">
    <text evidence="1 4">Belongs to the UDP-glucose/GDP-mannose dehydrogenase family.</text>
</comment>
<feature type="domain" description="UDP-glucose/GDP-mannose dehydrogenase C-terminal" evidence="5">
    <location>
        <begin position="313"/>
        <end position="414"/>
    </location>
</feature>
<dbReference type="PANTHER" id="PTHR43491">
    <property type="entry name" value="UDP-N-ACETYL-D-MANNOSAMINE DEHYDROGENASE"/>
    <property type="match status" value="1"/>
</dbReference>
<evidence type="ECO:0000256" key="2">
    <source>
        <dbReference type="ARBA" id="ARBA00023002"/>
    </source>
</evidence>
<protein>
    <submittedName>
        <fullName evidence="6">Nucleotide sugar dehydrogenase</fullName>
    </submittedName>
</protein>
<sequence>MDIKIAVVGLGYVGLPLAVEFAKKYKVIGFDISENRINELKKGKDRTNEINPSELKNENILFTENAKYLKECNFIIVTVPTPITSDKLPDLNPLLKASAIIGENLSIGTTIVYESTVYPGVTEEECVPVLLESSSLIYGKDFFVGYSPERINPGDKKNKISNIVKVVSGQNNETLEKIATLYGSIITAGVYKATSIKVAEAAKVIENTQRDLNISLMNELATIFDILDIDTNDVIEAASTKWNFLKFKPGLVGGHCIAVDPYYLTYKAEKAGYIPQVILAGRRVNDNVSKLISTSIVKKMIEEDMKIKESVITVLGLTFKENVSDIRNTKVIDLIKELKEYGFRVNVADPHANIEEVKREFNIDLQNVNDIKDSNCVILAVSHQEFIDEGWKLVESLLQVDKGIVYDIKGSLNREDKPEKVILCRL</sequence>
<reference evidence="6 7" key="1">
    <citation type="submission" date="2018-06" db="EMBL/GenBank/DDBJ databases">
        <title>The draft genome sequences of strains SCU63 and S1.</title>
        <authorList>
            <person name="Gan L."/>
        </authorList>
    </citation>
    <scope>NUCLEOTIDE SEQUENCE [LARGE SCALE GENOMIC DNA]</scope>
    <source>
        <strain evidence="6 7">SCU63</strain>
    </source>
</reference>
<keyword evidence="2" id="KW-0560">Oxidoreductase</keyword>
<evidence type="ECO:0000259" key="5">
    <source>
        <dbReference type="SMART" id="SM00984"/>
    </source>
</evidence>
<dbReference type="InterPro" id="IPR036291">
    <property type="entry name" value="NAD(P)-bd_dom_sf"/>
</dbReference>
<comment type="caution">
    <text evidence="6">The sequence shown here is derived from an EMBL/GenBank/DDBJ whole genome shotgun (WGS) entry which is preliminary data.</text>
</comment>
<dbReference type="InterPro" id="IPR017476">
    <property type="entry name" value="UDP-Glc/GDP-Man"/>
</dbReference>
<evidence type="ECO:0000313" key="6">
    <source>
        <dbReference type="EMBL" id="RAZ80712.1"/>
    </source>
</evidence>
<keyword evidence="7" id="KW-1185">Reference proteome</keyword>
<evidence type="ECO:0000256" key="1">
    <source>
        <dbReference type="ARBA" id="ARBA00006601"/>
    </source>
</evidence>
<dbReference type="PIRSF" id="PIRSF000124">
    <property type="entry name" value="UDPglc_GDPman_dh"/>
    <property type="match status" value="1"/>
</dbReference>
<proteinExistence type="inferred from homology"/>
<evidence type="ECO:0000313" key="7">
    <source>
        <dbReference type="Proteomes" id="UP000251002"/>
    </source>
</evidence>
<dbReference type="Pfam" id="PF03720">
    <property type="entry name" value="UDPG_MGDP_dh_C"/>
    <property type="match status" value="1"/>
</dbReference>
<dbReference type="InterPro" id="IPR036220">
    <property type="entry name" value="UDP-Glc/GDP-Man_DH_C_sf"/>
</dbReference>
<dbReference type="Pfam" id="PF00984">
    <property type="entry name" value="UDPG_MGDP_dh"/>
    <property type="match status" value="1"/>
</dbReference>
<dbReference type="PANTHER" id="PTHR43491:SF2">
    <property type="entry name" value="UDP-N-ACETYL-D-MANNOSAMINE DEHYDROGENASE"/>
    <property type="match status" value="1"/>
</dbReference>
<dbReference type="RefSeq" id="WP_112221143.1">
    <property type="nucleotide sequence ID" value="NZ_CP196859.1"/>
</dbReference>
<dbReference type="PIRSF" id="PIRSF500136">
    <property type="entry name" value="UDP_ManNAc_DH"/>
    <property type="match status" value="1"/>
</dbReference>
<gene>
    <name evidence="6" type="ORF">DP120_00010</name>
</gene>
<dbReference type="EMBL" id="QLZR01000001">
    <property type="protein sequence ID" value="RAZ80712.1"/>
    <property type="molecule type" value="Genomic_DNA"/>
</dbReference>
<dbReference type="SMART" id="SM00984">
    <property type="entry name" value="UDPG_MGDP_dh_C"/>
    <property type="match status" value="1"/>
</dbReference>
<dbReference type="Proteomes" id="UP000251002">
    <property type="component" value="Unassembled WGS sequence"/>
</dbReference>
<dbReference type="SUPFAM" id="SSF52413">
    <property type="entry name" value="UDP-glucose/GDP-mannose dehydrogenase C-terminal domain"/>
    <property type="match status" value="1"/>
</dbReference>
<dbReference type="InterPro" id="IPR028359">
    <property type="entry name" value="UDP_ManNAc/GlcNAc_DH"/>
</dbReference>
<dbReference type="Pfam" id="PF03721">
    <property type="entry name" value="UDPG_MGDP_dh_N"/>
    <property type="match status" value="1"/>
</dbReference>
<dbReference type="GO" id="GO:0000271">
    <property type="term" value="P:polysaccharide biosynthetic process"/>
    <property type="evidence" value="ECO:0007669"/>
    <property type="project" value="InterPro"/>
</dbReference>
<dbReference type="InterPro" id="IPR014027">
    <property type="entry name" value="UDP-Glc/GDP-Man_DH_C"/>
</dbReference>
<accession>A0A365L5L9</accession>
<keyword evidence="3" id="KW-0520">NAD</keyword>
<dbReference type="GO" id="GO:0051287">
    <property type="term" value="F:NAD binding"/>
    <property type="evidence" value="ECO:0007669"/>
    <property type="project" value="InterPro"/>
</dbReference>
<dbReference type="GO" id="GO:0016628">
    <property type="term" value="F:oxidoreductase activity, acting on the CH-CH group of donors, NAD or NADP as acceptor"/>
    <property type="evidence" value="ECO:0007669"/>
    <property type="project" value="InterPro"/>
</dbReference>
<evidence type="ECO:0000256" key="3">
    <source>
        <dbReference type="ARBA" id="ARBA00023027"/>
    </source>
</evidence>
<dbReference type="SUPFAM" id="SSF51735">
    <property type="entry name" value="NAD(P)-binding Rossmann-fold domains"/>
    <property type="match status" value="1"/>
</dbReference>
<dbReference type="AlphaFoldDB" id="A0A365L5L9"/>
<dbReference type="InterPro" id="IPR014026">
    <property type="entry name" value="UDP-Glc/GDP-Man_DH_dimer"/>
</dbReference>
<dbReference type="Gene3D" id="3.40.50.720">
    <property type="entry name" value="NAD(P)-binding Rossmann-like Domain"/>
    <property type="match status" value="2"/>
</dbReference>
<dbReference type="InterPro" id="IPR008927">
    <property type="entry name" value="6-PGluconate_DH-like_C_sf"/>
</dbReference>